<dbReference type="InterPro" id="IPR013656">
    <property type="entry name" value="PAS_4"/>
</dbReference>
<evidence type="ECO:0000256" key="4">
    <source>
        <dbReference type="ARBA" id="ARBA00022679"/>
    </source>
</evidence>
<dbReference type="InterPro" id="IPR036097">
    <property type="entry name" value="HisK_dim/P_sf"/>
</dbReference>
<proteinExistence type="predicted"/>
<keyword evidence="3" id="KW-0597">Phosphoprotein</keyword>
<dbReference type="InterPro" id="IPR035965">
    <property type="entry name" value="PAS-like_dom_sf"/>
</dbReference>
<dbReference type="PROSITE" id="PS50113">
    <property type="entry name" value="PAC"/>
    <property type="match status" value="4"/>
</dbReference>
<feature type="domain" description="PAS" evidence="9">
    <location>
        <begin position="17"/>
        <end position="98"/>
    </location>
</feature>
<dbReference type="InterPro" id="IPR036890">
    <property type="entry name" value="HATPase_C_sf"/>
</dbReference>
<keyword evidence="4" id="KW-0808">Transferase</keyword>
<organism evidence="11 12">
    <name type="scientific">Symplocastrum torsivum CPER-KK1</name>
    <dbReference type="NCBI Taxonomy" id="450513"/>
    <lineage>
        <taxon>Bacteria</taxon>
        <taxon>Bacillati</taxon>
        <taxon>Cyanobacteriota</taxon>
        <taxon>Cyanophyceae</taxon>
        <taxon>Oscillatoriophycideae</taxon>
        <taxon>Oscillatoriales</taxon>
        <taxon>Microcoleaceae</taxon>
        <taxon>Symplocastrum</taxon>
    </lineage>
</organism>
<evidence type="ECO:0000313" key="12">
    <source>
        <dbReference type="Proteomes" id="UP000753908"/>
    </source>
</evidence>
<evidence type="ECO:0000256" key="7">
    <source>
        <dbReference type="SAM" id="Coils"/>
    </source>
</evidence>
<dbReference type="NCBIfam" id="TIGR00229">
    <property type="entry name" value="sensory_box"/>
    <property type="match status" value="5"/>
</dbReference>
<sequence>MTHSPTGQEVQALLKHSEERFSALVANIPGAVYHCAYDEALGRSPLRTMAFFSEAIEEISGYPPSDFINNRVRSFTSIIYPQDRARVEQAVRQGMQAKQPYVIEYRIVRADGSLAWVYDKGQGIFSEKGEGEPQELPLQLNGVILDITDRKQAEADLRCTQTFLNSVVENLPLGIFIKDAVDLRFMYWNKASEEVFGYSREDVLGKNDYDFLPQEQARYLRAKDRQVLTGGKLVESRDVPLMTPHHGERRIHTKKIPLLDDSGTPRYLLGICEDITESKKAEEGLRESENHYRRILETASEGIWMFDVDSKTTFANSRIAEMLGYTVEEMVGRSLFEFMDEDSRILAQAYVERRRQGIHERHDFKFRRKDGSDLWAIVSATPILDAAGEFVGVLRMITDICDRKQVEEALQASHQQLVHILERITDAFFALDHQWQFTYLNGEAERIFGRNREELRGVNIWQALPETADTIVEQQYHKAKREQIPVIFETFCSQWNSWFEVRVYPCAEGLSVFWRDISDRKQAEKALQDSEQRFRATFNQAAVGIAHANLKGEFLRINQKYCDLLGYTQEEMLTQTFQDITHPDDEDADVSQISQLLAGKIQMYSMEKRYITRSGAFIWVNLTVSLRRSSFGIPKYFIAVVQDISNKKQAEEALRRSEGELRTKNQQLQQTLHQLKQTQAQLIQNEKMIGLGQMVAGIAHEINNPISFIYGNIAYAREYASDLLHLVQLYGKYYPEPIPQIQQQIAALDLEFIKADFPKLLESIKKGAKRIRTIVLSLRNFSRLDEADMKEVDIHEGISSTLLILQHRLKKDPSSPEIQVIQEYGQLPLVECYPSQLNQVFMNLLNNAIDALETQPCSPMIVIRTAVKHEGGAIHPSHVMIRISDNGSGIPEDVKQRIFDPFFTTKPVGVGTGLGLSIAHSIIVEKHGGQLTCISTPGQGTEFAIELPIQPI</sequence>
<feature type="domain" description="Histidine kinase" evidence="8">
    <location>
        <begin position="697"/>
        <end position="951"/>
    </location>
</feature>
<dbReference type="Pfam" id="PF08448">
    <property type="entry name" value="PAS_4"/>
    <property type="match status" value="2"/>
</dbReference>
<comment type="catalytic activity">
    <reaction evidence="1">
        <text>ATP + protein L-histidine = ADP + protein N-phospho-L-histidine.</text>
        <dbReference type="EC" id="2.7.13.3"/>
    </reaction>
</comment>
<feature type="domain" description="PAC" evidence="10">
    <location>
        <begin position="360"/>
        <end position="412"/>
    </location>
</feature>
<dbReference type="SMART" id="SM00086">
    <property type="entry name" value="PAC"/>
    <property type="match status" value="4"/>
</dbReference>
<dbReference type="Pfam" id="PF02518">
    <property type="entry name" value="HATPase_c"/>
    <property type="match status" value="1"/>
</dbReference>
<dbReference type="Pfam" id="PF08447">
    <property type="entry name" value="PAS_3"/>
    <property type="match status" value="1"/>
</dbReference>
<dbReference type="SUPFAM" id="SSF47384">
    <property type="entry name" value="Homodimeric domain of signal transducing histidine kinase"/>
    <property type="match status" value="1"/>
</dbReference>
<evidence type="ECO:0000259" key="9">
    <source>
        <dbReference type="PROSITE" id="PS50112"/>
    </source>
</evidence>
<dbReference type="Gene3D" id="1.10.287.130">
    <property type="match status" value="1"/>
</dbReference>
<dbReference type="InterPro" id="IPR003661">
    <property type="entry name" value="HisK_dim/P_dom"/>
</dbReference>
<dbReference type="InterPro" id="IPR005467">
    <property type="entry name" value="His_kinase_dom"/>
</dbReference>
<dbReference type="EC" id="2.7.13.3" evidence="2"/>
<reference evidence="11" key="2">
    <citation type="journal article" date="2022" name="Microbiol. Resour. Announc.">
        <title>Metagenome Sequencing to Explore Phylogenomics of Terrestrial Cyanobacteria.</title>
        <authorList>
            <person name="Ward R.D."/>
            <person name="Stajich J.E."/>
            <person name="Johansen J.R."/>
            <person name="Huntemann M."/>
            <person name="Clum A."/>
            <person name="Foster B."/>
            <person name="Foster B."/>
            <person name="Roux S."/>
            <person name="Palaniappan K."/>
            <person name="Varghese N."/>
            <person name="Mukherjee S."/>
            <person name="Reddy T.B.K."/>
            <person name="Daum C."/>
            <person name="Copeland A."/>
            <person name="Chen I.A."/>
            <person name="Ivanova N.N."/>
            <person name="Kyrpides N.C."/>
            <person name="Shapiro N."/>
            <person name="Eloe-Fadrosh E.A."/>
            <person name="Pietrasiak N."/>
        </authorList>
    </citation>
    <scope>NUCLEOTIDE SEQUENCE</scope>
    <source>
        <strain evidence="11">CPER-KK1</strain>
    </source>
</reference>
<dbReference type="CDD" id="cd00130">
    <property type="entry name" value="PAS"/>
    <property type="match status" value="5"/>
</dbReference>
<keyword evidence="7" id="KW-0175">Coiled coil</keyword>
<accession>A0A951PJ61</accession>
<dbReference type="InterPro" id="IPR003594">
    <property type="entry name" value="HATPase_dom"/>
</dbReference>
<dbReference type="PROSITE" id="PS50112">
    <property type="entry name" value="PAS"/>
    <property type="match status" value="5"/>
</dbReference>
<dbReference type="GO" id="GO:0006355">
    <property type="term" value="P:regulation of DNA-templated transcription"/>
    <property type="evidence" value="ECO:0007669"/>
    <property type="project" value="InterPro"/>
</dbReference>
<feature type="coiled-coil region" evidence="7">
    <location>
        <begin position="647"/>
        <end position="685"/>
    </location>
</feature>
<dbReference type="InterPro" id="IPR013655">
    <property type="entry name" value="PAS_fold_3"/>
</dbReference>
<dbReference type="Gene3D" id="3.30.450.20">
    <property type="entry name" value="PAS domain"/>
    <property type="match status" value="5"/>
</dbReference>
<dbReference type="PANTHER" id="PTHR43304:SF1">
    <property type="entry name" value="PAC DOMAIN-CONTAINING PROTEIN"/>
    <property type="match status" value="1"/>
</dbReference>
<dbReference type="Gene3D" id="3.30.565.10">
    <property type="entry name" value="Histidine kinase-like ATPase, C-terminal domain"/>
    <property type="match status" value="1"/>
</dbReference>
<evidence type="ECO:0000259" key="10">
    <source>
        <dbReference type="PROSITE" id="PS50113"/>
    </source>
</evidence>
<feature type="domain" description="PAC" evidence="10">
    <location>
        <begin position="604"/>
        <end position="656"/>
    </location>
</feature>
<dbReference type="AlphaFoldDB" id="A0A951PJ61"/>
<dbReference type="SMART" id="SM00091">
    <property type="entry name" value="PAS"/>
    <property type="match status" value="5"/>
</dbReference>
<evidence type="ECO:0000256" key="3">
    <source>
        <dbReference type="ARBA" id="ARBA00022553"/>
    </source>
</evidence>
<dbReference type="PROSITE" id="PS50109">
    <property type="entry name" value="HIS_KIN"/>
    <property type="match status" value="1"/>
</dbReference>
<keyword evidence="6" id="KW-0902">Two-component regulatory system</keyword>
<dbReference type="PANTHER" id="PTHR43304">
    <property type="entry name" value="PHYTOCHROME-LIKE PROTEIN CPH1"/>
    <property type="match status" value="1"/>
</dbReference>
<dbReference type="InterPro" id="IPR000700">
    <property type="entry name" value="PAS-assoc_C"/>
</dbReference>
<dbReference type="SMART" id="SM00388">
    <property type="entry name" value="HisKA"/>
    <property type="match status" value="1"/>
</dbReference>
<dbReference type="InterPro" id="IPR052162">
    <property type="entry name" value="Sensor_kinase/Photoreceptor"/>
</dbReference>
<dbReference type="InterPro" id="IPR013767">
    <property type="entry name" value="PAS_fold"/>
</dbReference>
<feature type="domain" description="PAC" evidence="10">
    <location>
        <begin position="235"/>
        <end position="287"/>
    </location>
</feature>
<evidence type="ECO:0000313" key="11">
    <source>
        <dbReference type="EMBL" id="MBW4543578.1"/>
    </source>
</evidence>
<name>A0A951PJ61_9CYAN</name>
<evidence type="ECO:0000256" key="5">
    <source>
        <dbReference type="ARBA" id="ARBA00022777"/>
    </source>
</evidence>
<feature type="domain" description="PAS" evidence="9">
    <location>
        <begin position="288"/>
        <end position="344"/>
    </location>
</feature>
<dbReference type="EMBL" id="JAHHIF010000004">
    <property type="protein sequence ID" value="MBW4543578.1"/>
    <property type="molecule type" value="Genomic_DNA"/>
</dbReference>
<feature type="domain" description="PAS" evidence="9">
    <location>
        <begin position="160"/>
        <end position="231"/>
    </location>
</feature>
<dbReference type="PRINTS" id="PR00344">
    <property type="entry name" value="BCTRLSENSOR"/>
</dbReference>
<evidence type="ECO:0000256" key="6">
    <source>
        <dbReference type="ARBA" id="ARBA00023012"/>
    </source>
</evidence>
<dbReference type="InterPro" id="IPR001610">
    <property type="entry name" value="PAC"/>
</dbReference>
<dbReference type="SUPFAM" id="SSF55874">
    <property type="entry name" value="ATPase domain of HSP90 chaperone/DNA topoisomerase II/histidine kinase"/>
    <property type="match status" value="1"/>
</dbReference>
<feature type="domain" description="PAC" evidence="10">
    <location>
        <begin position="101"/>
        <end position="159"/>
    </location>
</feature>
<keyword evidence="5" id="KW-0418">Kinase</keyword>
<dbReference type="InterPro" id="IPR004358">
    <property type="entry name" value="Sig_transdc_His_kin-like_C"/>
</dbReference>
<dbReference type="SMART" id="SM00387">
    <property type="entry name" value="HATPase_c"/>
    <property type="match status" value="1"/>
</dbReference>
<dbReference type="InterPro" id="IPR000014">
    <property type="entry name" value="PAS"/>
</dbReference>
<comment type="caution">
    <text evidence="11">The sequence shown here is derived from an EMBL/GenBank/DDBJ whole genome shotgun (WGS) entry which is preliminary data.</text>
</comment>
<dbReference type="SUPFAM" id="SSF55785">
    <property type="entry name" value="PYP-like sensor domain (PAS domain)"/>
    <property type="match status" value="5"/>
</dbReference>
<evidence type="ECO:0000256" key="2">
    <source>
        <dbReference type="ARBA" id="ARBA00012438"/>
    </source>
</evidence>
<reference evidence="11" key="1">
    <citation type="submission" date="2021-05" db="EMBL/GenBank/DDBJ databases">
        <authorList>
            <person name="Pietrasiak N."/>
            <person name="Ward R."/>
            <person name="Stajich J.E."/>
            <person name="Kurbessoian T."/>
        </authorList>
    </citation>
    <scope>NUCLEOTIDE SEQUENCE</scope>
    <source>
        <strain evidence="11">CPER-KK1</strain>
    </source>
</reference>
<feature type="domain" description="PAS" evidence="9">
    <location>
        <begin position="530"/>
        <end position="600"/>
    </location>
</feature>
<dbReference type="Proteomes" id="UP000753908">
    <property type="component" value="Unassembled WGS sequence"/>
</dbReference>
<dbReference type="CDD" id="cd00082">
    <property type="entry name" value="HisKA"/>
    <property type="match status" value="1"/>
</dbReference>
<gene>
    <name evidence="11" type="ORF">KME25_03880</name>
</gene>
<evidence type="ECO:0000256" key="1">
    <source>
        <dbReference type="ARBA" id="ARBA00000085"/>
    </source>
</evidence>
<evidence type="ECO:0000259" key="8">
    <source>
        <dbReference type="PROSITE" id="PS50109"/>
    </source>
</evidence>
<dbReference type="GO" id="GO:0000155">
    <property type="term" value="F:phosphorelay sensor kinase activity"/>
    <property type="evidence" value="ECO:0007669"/>
    <property type="project" value="InterPro"/>
</dbReference>
<protein>
    <recommendedName>
        <fullName evidence="2">histidine kinase</fullName>
        <ecNumber evidence="2">2.7.13.3</ecNumber>
    </recommendedName>
</protein>
<feature type="domain" description="PAS" evidence="9">
    <location>
        <begin position="413"/>
        <end position="483"/>
    </location>
</feature>
<dbReference type="Pfam" id="PF00989">
    <property type="entry name" value="PAS"/>
    <property type="match status" value="2"/>
</dbReference>